<evidence type="ECO:0000256" key="1">
    <source>
        <dbReference type="SAM" id="Phobius"/>
    </source>
</evidence>
<feature type="transmembrane region" description="Helical" evidence="1">
    <location>
        <begin position="51"/>
        <end position="68"/>
    </location>
</feature>
<proteinExistence type="predicted"/>
<dbReference type="RefSeq" id="WP_386664500.1">
    <property type="nucleotide sequence ID" value="NZ_JBHLTG010000001.1"/>
</dbReference>
<comment type="caution">
    <text evidence="2">The sequence shown here is derived from an EMBL/GenBank/DDBJ whole genome shotgun (WGS) entry which is preliminary data.</text>
</comment>
<feature type="transmembrane region" description="Helical" evidence="1">
    <location>
        <begin position="107"/>
        <end position="127"/>
    </location>
</feature>
<feature type="transmembrane region" description="Helical" evidence="1">
    <location>
        <begin position="20"/>
        <end position="39"/>
    </location>
</feature>
<feature type="transmembrane region" description="Helical" evidence="1">
    <location>
        <begin position="75"/>
        <end position="95"/>
    </location>
</feature>
<sequence>MSAIASPSEHTPRARGRIGFIAFAAAVVAANAFLVRNYAHFSAGPAPEWPVMIDLLLFVPLVFLALNWRQGKAAVVRTLALVSLGALAGSLILPAESKHAWLIVEDLRYVALGVVVVFQLGLITLVLTRVAREHHSQNLELSLDRAIDERFGNSAFARLLRLESRVWLYGLLRRPIRHAFPGIRHFHVGKQGMNASNQMGFLILIGAEIPIAHFFIYLFNPTVAAVATGLSVYGLLFMLAEYRATLYRPLSVTERGLHVRYGVASDFLIEWPTIATAAPTRDTVRRAKGRMRLIGMGEANVLIKLAPGTRVSGLAGCRVVEQIYLGVDDPVGLIAEIDARCRND</sequence>
<name>A0ABV6RI98_9GAMM</name>
<evidence type="ECO:0000313" key="2">
    <source>
        <dbReference type="EMBL" id="MFC0676715.1"/>
    </source>
</evidence>
<keyword evidence="3" id="KW-1185">Reference proteome</keyword>
<evidence type="ECO:0000313" key="3">
    <source>
        <dbReference type="Proteomes" id="UP001589896"/>
    </source>
</evidence>
<feature type="transmembrane region" description="Helical" evidence="1">
    <location>
        <begin position="223"/>
        <end position="240"/>
    </location>
</feature>
<keyword evidence="1" id="KW-1133">Transmembrane helix</keyword>
<feature type="transmembrane region" description="Helical" evidence="1">
    <location>
        <begin position="199"/>
        <end position="217"/>
    </location>
</feature>
<keyword evidence="1" id="KW-0812">Transmembrane</keyword>
<dbReference type="Proteomes" id="UP001589896">
    <property type="component" value="Unassembled WGS sequence"/>
</dbReference>
<organism evidence="2 3">
    <name type="scientific">Lysobacter korlensis</name>
    <dbReference type="NCBI Taxonomy" id="553636"/>
    <lineage>
        <taxon>Bacteria</taxon>
        <taxon>Pseudomonadati</taxon>
        <taxon>Pseudomonadota</taxon>
        <taxon>Gammaproteobacteria</taxon>
        <taxon>Lysobacterales</taxon>
        <taxon>Lysobacteraceae</taxon>
        <taxon>Lysobacter</taxon>
    </lineage>
</organism>
<accession>A0ABV6RI98</accession>
<keyword evidence="1" id="KW-0472">Membrane</keyword>
<evidence type="ECO:0008006" key="4">
    <source>
        <dbReference type="Google" id="ProtNLM"/>
    </source>
</evidence>
<dbReference type="EMBL" id="JBHLTG010000001">
    <property type="protein sequence ID" value="MFC0676715.1"/>
    <property type="molecule type" value="Genomic_DNA"/>
</dbReference>
<gene>
    <name evidence="2" type="ORF">ACFFGH_02455</name>
</gene>
<reference evidence="2 3" key="1">
    <citation type="submission" date="2024-09" db="EMBL/GenBank/DDBJ databases">
        <authorList>
            <person name="Sun Q."/>
            <person name="Mori K."/>
        </authorList>
    </citation>
    <scope>NUCLEOTIDE SEQUENCE [LARGE SCALE GENOMIC DNA]</scope>
    <source>
        <strain evidence="2 3">KCTC 23076</strain>
    </source>
</reference>
<protein>
    <recommendedName>
        <fullName evidence="4">PH domain-containing protein</fullName>
    </recommendedName>
</protein>